<comment type="subunit">
    <text evidence="3">UreD, UreF and UreG form a complex that acts as a GTP-hydrolysis-dependent molecular chaperone, activating the urease apoprotein by helping to assemble the nickel containing metallocenter of UreC. The UreE protein probably delivers the nickel.</text>
</comment>
<protein>
    <recommendedName>
        <fullName evidence="3">Urease accessory protein UreF</fullName>
    </recommendedName>
</protein>
<keyword evidence="5" id="KW-1185">Reference proteome</keyword>
<dbReference type="HAMAP" id="MF_01385">
    <property type="entry name" value="UreF"/>
    <property type="match status" value="1"/>
</dbReference>
<evidence type="ECO:0000256" key="2">
    <source>
        <dbReference type="ARBA" id="ARBA00023186"/>
    </source>
</evidence>
<comment type="similarity">
    <text evidence="3">Belongs to the UreF family.</text>
</comment>
<dbReference type="PIRSF" id="PIRSF009467">
    <property type="entry name" value="Ureas_acces_UreF"/>
    <property type="match status" value="1"/>
</dbReference>
<evidence type="ECO:0000313" key="4">
    <source>
        <dbReference type="EMBL" id="MFC2968166.1"/>
    </source>
</evidence>
<accession>A0ABV7AGI3</accession>
<dbReference type="EMBL" id="JBHRSK010000004">
    <property type="protein sequence ID" value="MFC2968166.1"/>
    <property type="molecule type" value="Genomic_DNA"/>
</dbReference>
<keyword evidence="2 3" id="KW-0143">Chaperone</keyword>
<dbReference type="PANTHER" id="PTHR33620:SF1">
    <property type="entry name" value="UREASE ACCESSORY PROTEIN F"/>
    <property type="match status" value="1"/>
</dbReference>
<name>A0ABV7AGI3_9RHOB</name>
<organism evidence="4 5">
    <name type="scientific">Acidimangrovimonas pyrenivorans</name>
    <dbReference type="NCBI Taxonomy" id="2030798"/>
    <lineage>
        <taxon>Bacteria</taxon>
        <taxon>Pseudomonadati</taxon>
        <taxon>Pseudomonadota</taxon>
        <taxon>Alphaproteobacteria</taxon>
        <taxon>Rhodobacterales</taxon>
        <taxon>Paracoccaceae</taxon>
        <taxon>Acidimangrovimonas</taxon>
    </lineage>
</organism>
<dbReference type="RefSeq" id="WP_377832840.1">
    <property type="nucleotide sequence ID" value="NZ_JBHRSK010000004.1"/>
</dbReference>
<evidence type="ECO:0000256" key="3">
    <source>
        <dbReference type="HAMAP-Rule" id="MF_01385"/>
    </source>
</evidence>
<dbReference type="PANTHER" id="PTHR33620">
    <property type="entry name" value="UREASE ACCESSORY PROTEIN F"/>
    <property type="match status" value="1"/>
</dbReference>
<gene>
    <name evidence="3" type="primary">ureF</name>
    <name evidence="4" type="ORF">ACFOES_08675</name>
</gene>
<keyword evidence="3" id="KW-0963">Cytoplasm</keyword>
<dbReference type="InterPro" id="IPR038277">
    <property type="entry name" value="UreF_sf"/>
</dbReference>
<proteinExistence type="inferred from homology"/>
<dbReference type="InterPro" id="IPR002639">
    <property type="entry name" value="UreF"/>
</dbReference>
<comment type="subcellular location">
    <subcellularLocation>
        <location evidence="3">Cytoplasm</location>
    </subcellularLocation>
</comment>
<sequence>MSDPAAPSAGGASSGGGSAGVSSAGLLTLTQWLSPAFPLGGFAYSHGIEWAVAAGEIADAAGLQRWLEGVLAEGAGRGDAILLAQALRPGVDHAALDALGRALAPSRERLAEVLEQGAALTRTTNALLGLEHDPAVLPVALGRAAQGLEVAPEQAIALYLQSFAGNLVLAGVRFVPLGQTEGQAVLAALQPLILRLAAEAAAAPLEALGSAALRSDLAAMKHETMDVRIFRT</sequence>
<comment type="caution">
    <text evidence="4">The sequence shown here is derived from an EMBL/GenBank/DDBJ whole genome shotgun (WGS) entry which is preliminary data.</text>
</comment>
<dbReference type="Pfam" id="PF01730">
    <property type="entry name" value="UreF"/>
    <property type="match status" value="1"/>
</dbReference>
<reference evidence="5" key="1">
    <citation type="journal article" date="2019" name="Int. J. Syst. Evol. Microbiol.">
        <title>The Global Catalogue of Microorganisms (GCM) 10K type strain sequencing project: providing services to taxonomists for standard genome sequencing and annotation.</title>
        <authorList>
            <consortium name="The Broad Institute Genomics Platform"/>
            <consortium name="The Broad Institute Genome Sequencing Center for Infectious Disease"/>
            <person name="Wu L."/>
            <person name="Ma J."/>
        </authorList>
    </citation>
    <scope>NUCLEOTIDE SEQUENCE [LARGE SCALE GENOMIC DNA]</scope>
    <source>
        <strain evidence="5">KCTC 62192</strain>
    </source>
</reference>
<dbReference type="Proteomes" id="UP001595443">
    <property type="component" value="Unassembled WGS sequence"/>
</dbReference>
<comment type="function">
    <text evidence="3">Required for maturation of urease via the functional incorporation of the urease nickel metallocenter.</text>
</comment>
<evidence type="ECO:0000313" key="5">
    <source>
        <dbReference type="Proteomes" id="UP001595443"/>
    </source>
</evidence>
<evidence type="ECO:0000256" key="1">
    <source>
        <dbReference type="ARBA" id="ARBA00022988"/>
    </source>
</evidence>
<keyword evidence="1 3" id="KW-0996">Nickel insertion</keyword>
<dbReference type="Gene3D" id="1.10.4190.10">
    <property type="entry name" value="Urease accessory protein UreF"/>
    <property type="match status" value="1"/>
</dbReference>